<dbReference type="EMBL" id="BKCJ010007053">
    <property type="protein sequence ID" value="GEU75286.1"/>
    <property type="molecule type" value="Genomic_DNA"/>
</dbReference>
<protein>
    <submittedName>
        <fullName evidence="2">Uncharacterized protein</fullName>
    </submittedName>
</protein>
<feature type="compositionally biased region" description="Basic and acidic residues" evidence="1">
    <location>
        <begin position="61"/>
        <end position="72"/>
    </location>
</feature>
<proteinExistence type="predicted"/>
<feature type="region of interest" description="Disordered" evidence="1">
    <location>
        <begin position="48"/>
        <end position="72"/>
    </location>
</feature>
<accession>A0A6L2MMM8</accession>
<feature type="region of interest" description="Disordered" evidence="1">
    <location>
        <begin position="317"/>
        <end position="339"/>
    </location>
</feature>
<evidence type="ECO:0000313" key="2">
    <source>
        <dbReference type="EMBL" id="GEU75286.1"/>
    </source>
</evidence>
<evidence type="ECO:0000256" key="1">
    <source>
        <dbReference type="SAM" id="MobiDB-lite"/>
    </source>
</evidence>
<reference evidence="2" key="1">
    <citation type="journal article" date="2019" name="Sci. Rep.">
        <title>Draft genome of Tanacetum cinerariifolium, the natural source of mosquito coil.</title>
        <authorList>
            <person name="Yamashiro T."/>
            <person name="Shiraishi A."/>
            <person name="Satake H."/>
            <person name="Nakayama K."/>
        </authorList>
    </citation>
    <scope>NUCLEOTIDE SEQUENCE</scope>
</reference>
<organism evidence="2">
    <name type="scientific">Tanacetum cinerariifolium</name>
    <name type="common">Dalmatian daisy</name>
    <name type="synonym">Chrysanthemum cinerariifolium</name>
    <dbReference type="NCBI Taxonomy" id="118510"/>
    <lineage>
        <taxon>Eukaryota</taxon>
        <taxon>Viridiplantae</taxon>
        <taxon>Streptophyta</taxon>
        <taxon>Embryophyta</taxon>
        <taxon>Tracheophyta</taxon>
        <taxon>Spermatophyta</taxon>
        <taxon>Magnoliopsida</taxon>
        <taxon>eudicotyledons</taxon>
        <taxon>Gunneridae</taxon>
        <taxon>Pentapetalae</taxon>
        <taxon>asterids</taxon>
        <taxon>campanulids</taxon>
        <taxon>Asterales</taxon>
        <taxon>Asteraceae</taxon>
        <taxon>Asteroideae</taxon>
        <taxon>Anthemideae</taxon>
        <taxon>Anthemidinae</taxon>
        <taxon>Tanacetum</taxon>
    </lineage>
</organism>
<comment type="caution">
    <text evidence="2">The sequence shown here is derived from an EMBL/GenBank/DDBJ whole genome shotgun (WGS) entry which is preliminary data.</text>
</comment>
<gene>
    <name evidence="2" type="ORF">Tci_047264</name>
</gene>
<name>A0A6L2MMM8_TANCI</name>
<dbReference type="AlphaFoldDB" id="A0A6L2MMM8"/>
<sequence>MMKNVSREILSLPTLKGFAAVLVVLIIEASQSRQHDLKELAEYKESLDHSSNEIASSNSNQEKEGPPQDSDIRHLIREECCTEVSEEQKQNMENTILDALNSKLLSINSQRLDNKEQEVKKVVEQPTECRTRIEQSLQNFRVIHKSSTSLKNTSQISPVHAITPMLSTKEPEYSPSMGYEHPNTTLETESDEIIKSGVEELVPILSENKVTLEDKRECDVPVCENSPVCDDHSDILSDSNNDDDISSDERHRVHNFLPEFETFCDHTEETRSGNTTTHANDSLLKYDSFCFEIEPDQERGHPFFEALLIDDSIPFPVNEPSEPESDFDNPSFPRPPPEPPDFDFEFDFERDLGDEILVVMNTIVEFECLDLRDEFDVSNDENNDYSSFMFVIYSKVSSFLLSAESEDTIFDPVEIVFPPDFDFEFDFERDLGDEISVVMNTIVKFECLDLRDEFDVSNDENDDYSSFMFVIYSQVFSFLLSAEGEDTTFDPGISV</sequence>